<evidence type="ECO:0000313" key="2">
    <source>
        <dbReference type="Proteomes" id="UP001056120"/>
    </source>
</evidence>
<keyword evidence="2" id="KW-1185">Reference proteome</keyword>
<name>A0ACB9CD49_9ASTR</name>
<dbReference type="Proteomes" id="UP001056120">
    <property type="component" value="Linkage Group LG21"/>
</dbReference>
<accession>A0ACB9CD49</accession>
<proteinExistence type="predicted"/>
<dbReference type="EMBL" id="CM042038">
    <property type="protein sequence ID" value="KAI3732209.1"/>
    <property type="molecule type" value="Genomic_DNA"/>
</dbReference>
<organism evidence="1 2">
    <name type="scientific">Smallanthus sonchifolius</name>
    <dbReference type="NCBI Taxonomy" id="185202"/>
    <lineage>
        <taxon>Eukaryota</taxon>
        <taxon>Viridiplantae</taxon>
        <taxon>Streptophyta</taxon>
        <taxon>Embryophyta</taxon>
        <taxon>Tracheophyta</taxon>
        <taxon>Spermatophyta</taxon>
        <taxon>Magnoliopsida</taxon>
        <taxon>eudicotyledons</taxon>
        <taxon>Gunneridae</taxon>
        <taxon>Pentapetalae</taxon>
        <taxon>asterids</taxon>
        <taxon>campanulids</taxon>
        <taxon>Asterales</taxon>
        <taxon>Asteraceae</taxon>
        <taxon>Asteroideae</taxon>
        <taxon>Heliantheae alliance</taxon>
        <taxon>Millerieae</taxon>
        <taxon>Smallanthus</taxon>
    </lineage>
</organism>
<reference evidence="2" key="1">
    <citation type="journal article" date="2022" name="Mol. Ecol. Resour.">
        <title>The genomes of chicory, endive, great burdock and yacon provide insights into Asteraceae palaeo-polyploidization history and plant inulin production.</title>
        <authorList>
            <person name="Fan W."/>
            <person name="Wang S."/>
            <person name="Wang H."/>
            <person name="Wang A."/>
            <person name="Jiang F."/>
            <person name="Liu H."/>
            <person name="Zhao H."/>
            <person name="Xu D."/>
            <person name="Zhang Y."/>
        </authorList>
    </citation>
    <scope>NUCLEOTIDE SEQUENCE [LARGE SCALE GENOMIC DNA]</scope>
    <source>
        <strain evidence="2">cv. Yunnan</strain>
    </source>
</reference>
<sequence length="247" mass="28013">MLGTHNTIYPPFILTEYYISLLTEHYISQEASLMAAKRILLFAFKASLPARITSSNVVSTTVLPKYLQPKSLSPWSPHAMIRLSRFSTANQGPKAHTPRLTDIHFERIKTLGYFNSLKKKGGTDETVYEIVNVSALLCTFNTSLLPAAFVEGELHDHEYENMLVRDFYKHYVEIFALKDSTLRDGGYILIVDDVSKGTSYVVRVMCHFPAHRYLSRGAEAVMMSDGELYVNIPFNEDGDEEDEACHF</sequence>
<comment type="caution">
    <text evidence="1">The sequence shown here is derived from an EMBL/GenBank/DDBJ whole genome shotgun (WGS) entry which is preliminary data.</text>
</comment>
<reference evidence="1 2" key="2">
    <citation type="journal article" date="2022" name="Mol. Ecol. Resour.">
        <title>The genomes of chicory, endive, great burdock and yacon provide insights into Asteraceae paleo-polyploidization history and plant inulin production.</title>
        <authorList>
            <person name="Fan W."/>
            <person name="Wang S."/>
            <person name="Wang H."/>
            <person name="Wang A."/>
            <person name="Jiang F."/>
            <person name="Liu H."/>
            <person name="Zhao H."/>
            <person name="Xu D."/>
            <person name="Zhang Y."/>
        </authorList>
    </citation>
    <scope>NUCLEOTIDE SEQUENCE [LARGE SCALE GENOMIC DNA]</scope>
    <source>
        <strain evidence="2">cv. Yunnan</strain>
        <tissue evidence="1">Leaves</tissue>
    </source>
</reference>
<gene>
    <name evidence="1" type="ORF">L1987_63408</name>
</gene>
<protein>
    <submittedName>
        <fullName evidence="1">Uncharacterized protein</fullName>
    </submittedName>
</protein>
<evidence type="ECO:0000313" key="1">
    <source>
        <dbReference type="EMBL" id="KAI3732209.1"/>
    </source>
</evidence>